<feature type="transmembrane region" description="Helical" evidence="11">
    <location>
        <begin position="6"/>
        <end position="29"/>
    </location>
</feature>
<dbReference type="Proteomes" id="UP001374893">
    <property type="component" value="Chromosome"/>
</dbReference>
<evidence type="ECO:0000256" key="12">
    <source>
        <dbReference type="RuleBase" id="RU003639"/>
    </source>
</evidence>
<dbReference type="RefSeq" id="WP_338688190.1">
    <property type="nucleotide sequence ID" value="NZ_AP024702.1"/>
</dbReference>
<keyword evidence="7 11" id="KW-1278">Translocase</keyword>
<comment type="function">
    <text evidence="11">NDH-1 shuttles electrons from NADH, via FMN and iron-sulfur (Fe-S) centers, to quinones in the respiratory chain. The immediate electron acceptor for the enzyme in this species is believed to be ubiquinone. Couples the redox reaction to proton translocation (for every two electrons transferred, four hydrogen ions are translocated across the cytoplasmic membrane), and thus conserves the redox energy in a proton gradient.</text>
</comment>
<comment type="catalytic activity">
    <reaction evidence="11 12">
        <text>a quinone + NADH + 5 H(+)(in) = a quinol + NAD(+) + 4 H(+)(out)</text>
        <dbReference type="Rhea" id="RHEA:57888"/>
        <dbReference type="ChEBI" id="CHEBI:15378"/>
        <dbReference type="ChEBI" id="CHEBI:24646"/>
        <dbReference type="ChEBI" id="CHEBI:57540"/>
        <dbReference type="ChEBI" id="CHEBI:57945"/>
        <dbReference type="ChEBI" id="CHEBI:132124"/>
    </reaction>
</comment>
<keyword evidence="14" id="KW-1185">Reference proteome</keyword>
<evidence type="ECO:0000256" key="7">
    <source>
        <dbReference type="ARBA" id="ARBA00022967"/>
    </source>
</evidence>
<name>A0ABM7RFM4_9BACT</name>
<dbReference type="EC" id="7.1.1.-" evidence="11"/>
<keyword evidence="8 11" id="KW-1133">Transmembrane helix</keyword>
<keyword evidence="10 11" id="KW-0472">Membrane</keyword>
<accession>A0ABM7RFM4</accession>
<keyword evidence="11" id="KW-0830">Ubiquinone</keyword>
<organism evidence="13 14">
    <name type="scientific">Haloferula helveola</name>
    <dbReference type="NCBI Taxonomy" id="490095"/>
    <lineage>
        <taxon>Bacteria</taxon>
        <taxon>Pseudomonadati</taxon>
        <taxon>Verrucomicrobiota</taxon>
        <taxon>Verrucomicrobiia</taxon>
        <taxon>Verrucomicrobiales</taxon>
        <taxon>Verrucomicrobiaceae</taxon>
        <taxon>Haloferula</taxon>
    </lineage>
</organism>
<reference evidence="13 14" key="1">
    <citation type="submission" date="2021-06" db="EMBL/GenBank/DDBJ databases">
        <title>Complete genome of Haloferula helveola possessing various polysaccharide degrading enzymes.</title>
        <authorList>
            <person name="Takami H."/>
            <person name="Huang C."/>
            <person name="Hamasaki K."/>
        </authorList>
    </citation>
    <scope>NUCLEOTIDE SEQUENCE [LARGE SCALE GENOMIC DNA]</scope>
    <source>
        <strain evidence="13 14">CN-1</strain>
    </source>
</reference>
<keyword evidence="6 11" id="KW-0874">Quinone</keyword>
<dbReference type="EMBL" id="AP024702">
    <property type="protein sequence ID" value="BCX46522.1"/>
    <property type="molecule type" value="Genomic_DNA"/>
</dbReference>
<keyword evidence="9 11" id="KW-0520">NAD</keyword>
<dbReference type="Pfam" id="PF00507">
    <property type="entry name" value="Oxidored_q4"/>
    <property type="match status" value="1"/>
</dbReference>
<dbReference type="InterPro" id="IPR038430">
    <property type="entry name" value="NDAH_ubi_oxred_su3_sf"/>
</dbReference>
<comment type="subcellular location">
    <subcellularLocation>
        <location evidence="11 12">Cell membrane</location>
        <topology evidence="11 12">Multi-pass membrane protein</topology>
    </subcellularLocation>
    <subcellularLocation>
        <location evidence="1">Membrane</location>
        <topology evidence="1">Multi-pass membrane protein</topology>
    </subcellularLocation>
</comment>
<sequence>MSSQFLPVFFQILVAAGFAAVTLTLSVLLGKSARRNDTKDTAYECGMLPIGEGAPRFSVKFYLVAMLFVIFDIEVVFMYPWAVQFRDLVAQNATALVSMTGFAGILAFAYVYALKKGALSWKPEVKGATEPAAAAVEEGATA</sequence>
<evidence type="ECO:0000256" key="10">
    <source>
        <dbReference type="ARBA" id="ARBA00023136"/>
    </source>
</evidence>
<dbReference type="Gene3D" id="1.20.58.1610">
    <property type="entry name" value="NADH:ubiquinone/plastoquinone oxidoreductase, chain 3"/>
    <property type="match status" value="1"/>
</dbReference>
<evidence type="ECO:0000313" key="14">
    <source>
        <dbReference type="Proteomes" id="UP001374893"/>
    </source>
</evidence>
<evidence type="ECO:0000256" key="11">
    <source>
        <dbReference type="HAMAP-Rule" id="MF_01394"/>
    </source>
</evidence>
<dbReference type="PANTHER" id="PTHR11058:SF22">
    <property type="entry name" value="NADH-QUINONE OXIDOREDUCTASE SUBUNIT A"/>
    <property type="match status" value="1"/>
</dbReference>
<evidence type="ECO:0000256" key="6">
    <source>
        <dbReference type="ARBA" id="ARBA00022719"/>
    </source>
</evidence>
<evidence type="ECO:0000256" key="1">
    <source>
        <dbReference type="ARBA" id="ARBA00004141"/>
    </source>
</evidence>
<protein>
    <recommendedName>
        <fullName evidence="11">NADH-quinone oxidoreductase subunit A</fullName>
        <ecNumber evidence="11">7.1.1.-</ecNumber>
    </recommendedName>
    <alternativeName>
        <fullName evidence="11">NADH dehydrogenase I subunit A</fullName>
    </alternativeName>
    <alternativeName>
        <fullName evidence="11">NDH-1 subunit A</fullName>
    </alternativeName>
    <alternativeName>
        <fullName evidence="11">NUO1</fullName>
    </alternativeName>
</protein>
<evidence type="ECO:0000256" key="3">
    <source>
        <dbReference type="ARBA" id="ARBA00022448"/>
    </source>
</evidence>
<evidence type="ECO:0000256" key="9">
    <source>
        <dbReference type="ARBA" id="ARBA00023027"/>
    </source>
</evidence>
<comment type="subunit">
    <text evidence="11">NDH-1 is composed of 14 different subunits. Subunits NuoA, H, J, K, L, M, N constitute the membrane sector of the complex.</text>
</comment>
<dbReference type="PANTHER" id="PTHR11058">
    <property type="entry name" value="NADH-UBIQUINONE OXIDOREDUCTASE CHAIN 3"/>
    <property type="match status" value="1"/>
</dbReference>
<feature type="transmembrane region" description="Helical" evidence="11">
    <location>
        <begin position="61"/>
        <end position="81"/>
    </location>
</feature>
<gene>
    <name evidence="13" type="primary">nuoA1</name>
    <name evidence="11" type="synonym">nuoA</name>
    <name evidence="13" type="ORF">HAHE_04300</name>
</gene>
<dbReference type="HAMAP" id="MF_01394">
    <property type="entry name" value="NDH1_NuoA"/>
    <property type="match status" value="1"/>
</dbReference>
<dbReference type="InterPro" id="IPR000440">
    <property type="entry name" value="NADH_UbQ/plastoQ_OxRdtase_su3"/>
</dbReference>
<keyword evidence="5 11" id="KW-0812">Transmembrane</keyword>
<evidence type="ECO:0000256" key="4">
    <source>
        <dbReference type="ARBA" id="ARBA00022475"/>
    </source>
</evidence>
<evidence type="ECO:0000256" key="5">
    <source>
        <dbReference type="ARBA" id="ARBA00022692"/>
    </source>
</evidence>
<proteinExistence type="inferred from homology"/>
<evidence type="ECO:0000256" key="2">
    <source>
        <dbReference type="ARBA" id="ARBA00008472"/>
    </source>
</evidence>
<comment type="similarity">
    <text evidence="2 11 12">Belongs to the complex I subunit 3 family.</text>
</comment>
<evidence type="ECO:0000256" key="8">
    <source>
        <dbReference type="ARBA" id="ARBA00022989"/>
    </source>
</evidence>
<evidence type="ECO:0000313" key="13">
    <source>
        <dbReference type="EMBL" id="BCX46522.1"/>
    </source>
</evidence>
<keyword evidence="3 11" id="KW-0813">Transport</keyword>
<dbReference type="InterPro" id="IPR023043">
    <property type="entry name" value="NAD(P)H_OxRDtase_bac/plastid"/>
</dbReference>
<feature type="transmembrane region" description="Helical" evidence="11">
    <location>
        <begin position="93"/>
        <end position="113"/>
    </location>
</feature>
<keyword evidence="4 11" id="KW-1003">Cell membrane</keyword>